<keyword evidence="15 22" id="KW-1133">Transmembrane helix</keyword>
<dbReference type="FunFam" id="1.10.510.10:FF:000108">
    <property type="entry name" value="L-type lectin-domain containing receptor kinase S.4"/>
    <property type="match status" value="1"/>
</dbReference>
<dbReference type="Gene3D" id="1.10.510.10">
    <property type="entry name" value="Transferase(Phosphotransferase) domain 1"/>
    <property type="match status" value="1"/>
</dbReference>
<evidence type="ECO:0000256" key="18">
    <source>
        <dbReference type="ARBA" id="ARBA00023180"/>
    </source>
</evidence>
<comment type="subcellular location">
    <subcellularLocation>
        <location evidence="1">Cell membrane</location>
    </subcellularLocation>
    <subcellularLocation>
        <location evidence="2">Membrane</location>
        <topology evidence="2">Single-pass type I membrane protein</topology>
    </subcellularLocation>
</comment>
<protein>
    <recommendedName>
        <fullName evidence="5">non-specific serine/threonine protein kinase</fullName>
        <ecNumber evidence="5">2.7.11.1</ecNumber>
    </recommendedName>
</protein>
<feature type="chain" id="PRO_5040322411" description="non-specific serine/threonine protein kinase" evidence="23">
    <location>
        <begin position="24"/>
        <end position="636"/>
    </location>
</feature>
<dbReference type="Proteomes" id="UP001153555">
    <property type="component" value="Unassembled WGS sequence"/>
</dbReference>
<keyword evidence="14 21" id="KW-0067">ATP-binding</keyword>
<sequence>MGTRIILFLNLLIFLSISDSSHQANTGDFIFHGFNNAGTKIATDGAARVEPNGILKLTNDSPRLVGHAFYETPIQLKDGKRSFSFSTAFAFAIVPEYKKLGGHGFAFTLSKSRDLSEALPSQYLGLLNENNMGNFSSHIFAVEFDTVKDLELGDINDNHVGIDINSLISNASAKASCFDQNISEKQEIHLQSGKTIQAWIDYDANRKEIRVTLSRSSSKPAFTILSYPVELSPILKEYMYVGFSASTGLLASSHYVSGWSFKTNGQAPSLDLSLCPSIPGPNKNRLPITVVAFLLAAGLLAFTVGFSFYVAGKINNRDVVEPWELDVGPHRFSYRELKQATGGFSDNNLLGSGGFGKVYRGTLPDFKVQIAVKRISHESKQGLREFVTEIESIGRLRHRNLVSLRGWCRRKTDLLLVYDLMPNGSLDKYIRDDPGIVLSWQQRVKIVKDVANGLLYLHEEWERAVIHRDVKSGNVLLDSGMNARLGDFGLAKLHEHGSGPDTTRVVGTLGYVAPELTRSRKPSWRSDVFAYGAVVLEVVCGRRPVEVRAGPEELVLVDWVWDKWREGRVMEVVDQRLGGMFDRAQAVEVIRLGLLCSDDEPQKRPRMREVVRVLEVELTVAQTLGECGPDVLTNTP</sequence>
<dbReference type="SUPFAM" id="SSF49899">
    <property type="entry name" value="Concanavalin A-like lectins/glucanases"/>
    <property type="match status" value="1"/>
</dbReference>
<dbReference type="Gene3D" id="2.60.120.200">
    <property type="match status" value="1"/>
</dbReference>
<dbReference type="GO" id="GO:0030246">
    <property type="term" value="F:carbohydrate binding"/>
    <property type="evidence" value="ECO:0007669"/>
    <property type="project" value="UniProtKB-KW"/>
</dbReference>
<keyword evidence="17 25" id="KW-0675">Receptor</keyword>
<evidence type="ECO:0000256" key="17">
    <source>
        <dbReference type="ARBA" id="ARBA00023170"/>
    </source>
</evidence>
<comment type="similarity">
    <text evidence="3">In the N-terminal section; belongs to the leguminous lectin family.</text>
</comment>
<comment type="caution">
    <text evidence="25">The sequence shown here is derived from an EMBL/GenBank/DDBJ whole genome shotgun (WGS) entry which is preliminary data.</text>
</comment>
<evidence type="ECO:0000256" key="6">
    <source>
        <dbReference type="ARBA" id="ARBA00022475"/>
    </source>
</evidence>
<dbReference type="GO" id="GO:0005886">
    <property type="term" value="C:plasma membrane"/>
    <property type="evidence" value="ECO:0007669"/>
    <property type="project" value="UniProtKB-SubCell"/>
</dbReference>
<feature type="binding site" evidence="21">
    <location>
        <position position="373"/>
    </location>
    <ligand>
        <name>ATP</name>
        <dbReference type="ChEBI" id="CHEBI:30616"/>
    </ligand>
</feature>
<evidence type="ECO:0000256" key="13">
    <source>
        <dbReference type="ARBA" id="ARBA00022777"/>
    </source>
</evidence>
<evidence type="ECO:0000313" key="26">
    <source>
        <dbReference type="Proteomes" id="UP001153555"/>
    </source>
</evidence>
<evidence type="ECO:0000256" key="22">
    <source>
        <dbReference type="SAM" id="Phobius"/>
    </source>
</evidence>
<dbReference type="PROSITE" id="PS50011">
    <property type="entry name" value="PROTEIN_KINASE_DOM"/>
    <property type="match status" value="1"/>
</dbReference>
<evidence type="ECO:0000256" key="15">
    <source>
        <dbReference type="ARBA" id="ARBA00022989"/>
    </source>
</evidence>
<accession>A0A9N7MPJ2</accession>
<evidence type="ECO:0000256" key="11">
    <source>
        <dbReference type="ARBA" id="ARBA00022734"/>
    </source>
</evidence>
<comment type="catalytic activity">
    <reaction evidence="20">
        <text>L-seryl-[protein] + ATP = O-phospho-L-seryl-[protein] + ADP + H(+)</text>
        <dbReference type="Rhea" id="RHEA:17989"/>
        <dbReference type="Rhea" id="RHEA-COMP:9863"/>
        <dbReference type="Rhea" id="RHEA-COMP:11604"/>
        <dbReference type="ChEBI" id="CHEBI:15378"/>
        <dbReference type="ChEBI" id="CHEBI:29999"/>
        <dbReference type="ChEBI" id="CHEBI:30616"/>
        <dbReference type="ChEBI" id="CHEBI:83421"/>
        <dbReference type="ChEBI" id="CHEBI:456216"/>
        <dbReference type="EC" id="2.7.11.1"/>
    </reaction>
</comment>
<keyword evidence="9 22" id="KW-0812">Transmembrane</keyword>
<dbReference type="EC" id="2.7.11.1" evidence="5"/>
<feature type="transmembrane region" description="Helical" evidence="22">
    <location>
        <begin position="286"/>
        <end position="311"/>
    </location>
</feature>
<keyword evidence="18" id="KW-0325">Glycoprotein</keyword>
<feature type="domain" description="Protein kinase" evidence="24">
    <location>
        <begin position="344"/>
        <end position="618"/>
    </location>
</feature>
<name>A0A9N7MPJ2_STRHE</name>
<evidence type="ECO:0000256" key="23">
    <source>
        <dbReference type="SAM" id="SignalP"/>
    </source>
</evidence>
<dbReference type="SMART" id="SM00220">
    <property type="entry name" value="S_TKc"/>
    <property type="match status" value="1"/>
</dbReference>
<keyword evidence="8" id="KW-0808">Transferase</keyword>
<dbReference type="FunFam" id="3.30.200.20:FF:000423">
    <property type="entry name" value="L-type lectin-domain containing receptor kinase S.1"/>
    <property type="match status" value="1"/>
</dbReference>
<dbReference type="InterPro" id="IPR017441">
    <property type="entry name" value="Protein_kinase_ATP_BS"/>
</dbReference>
<evidence type="ECO:0000256" key="16">
    <source>
        <dbReference type="ARBA" id="ARBA00023136"/>
    </source>
</evidence>
<dbReference type="CDD" id="cd14066">
    <property type="entry name" value="STKc_IRAK"/>
    <property type="match status" value="1"/>
</dbReference>
<evidence type="ECO:0000256" key="4">
    <source>
        <dbReference type="ARBA" id="ARBA00010217"/>
    </source>
</evidence>
<dbReference type="GO" id="GO:0042742">
    <property type="term" value="P:defense response to bacterium"/>
    <property type="evidence" value="ECO:0007669"/>
    <property type="project" value="UniProtKB-ARBA"/>
</dbReference>
<keyword evidence="12 21" id="KW-0547">Nucleotide-binding</keyword>
<dbReference type="PROSITE" id="PS00108">
    <property type="entry name" value="PROTEIN_KINASE_ST"/>
    <property type="match status" value="1"/>
</dbReference>
<evidence type="ECO:0000256" key="19">
    <source>
        <dbReference type="ARBA" id="ARBA00047899"/>
    </source>
</evidence>
<keyword evidence="6" id="KW-1003">Cell membrane</keyword>
<dbReference type="PROSITE" id="PS00107">
    <property type="entry name" value="PROTEIN_KINASE_ATP"/>
    <property type="match status" value="1"/>
</dbReference>
<dbReference type="AlphaFoldDB" id="A0A9N7MPJ2"/>
<keyword evidence="10 23" id="KW-0732">Signal</keyword>
<feature type="signal peptide" evidence="23">
    <location>
        <begin position="1"/>
        <end position="23"/>
    </location>
</feature>
<dbReference type="InterPro" id="IPR008271">
    <property type="entry name" value="Ser/Thr_kinase_AS"/>
</dbReference>
<organism evidence="25 26">
    <name type="scientific">Striga hermonthica</name>
    <name type="common">Purple witchweed</name>
    <name type="synonym">Buchnera hermonthica</name>
    <dbReference type="NCBI Taxonomy" id="68872"/>
    <lineage>
        <taxon>Eukaryota</taxon>
        <taxon>Viridiplantae</taxon>
        <taxon>Streptophyta</taxon>
        <taxon>Embryophyta</taxon>
        <taxon>Tracheophyta</taxon>
        <taxon>Spermatophyta</taxon>
        <taxon>Magnoliopsida</taxon>
        <taxon>eudicotyledons</taxon>
        <taxon>Gunneridae</taxon>
        <taxon>Pentapetalae</taxon>
        <taxon>asterids</taxon>
        <taxon>lamiids</taxon>
        <taxon>Lamiales</taxon>
        <taxon>Orobanchaceae</taxon>
        <taxon>Buchnereae</taxon>
        <taxon>Striga</taxon>
    </lineage>
</organism>
<evidence type="ECO:0000256" key="10">
    <source>
        <dbReference type="ARBA" id="ARBA00022729"/>
    </source>
</evidence>
<reference evidence="25" key="1">
    <citation type="submission" date="2019-12" db="EMBL/GenBank/DDBJ databases">
        <authorList>
            <person name="Scholes J."/>
        </authorList>
    </citation>
    <scope>NUCLEOTIDE SEQUENCE</scope>
</reference>
<comment type="similarity">
    <text evidence="4">In the C-terminal section; belongs to the protein kinase superfamily. Ser/Thr protein kinase family.</text>
</comment>
<evidence type="ECO:0000259" key="24">
    <source>
        <dbReference type="PROSITE" id="PS50011"/>
    </source>
</evidence>
<evidence type="ECO:0000256" key="14">
    <source>
        <dbReference type="ARBA" id="ARBA00022840"/>
    </source>
</evidence>
<dbReference type="OrthoDB" id="543442at2759"/>
<dbReference type="InterPro" id="IPR013320">
    <property type="entry name" value="ConA-like_dom_sf"/>
</dbReference>
<dbReference type="PANTHER" id="PTHR27007">
    <property type="match status" value="1"/>
</dbReference>
<dbReference type="EMBL" id="CACSLK010003813">
    <property type="protein sequence ID" value="CAA0809436.1"/>
    <property type="molecule type" value="Genomic_DNA"/>
</dbReference>
<keyword evidence="16 22" id="KW-0472">Membrane</keyword>
<evidence type="ECO:0000256" key="3">
    <source>
        <dbReference type="ARBA" id="ARBA00008536"/>
    </source>
</evidence>
<dbReference type="InterPro" id="IPR000719">
    <property type="entry name" value="Prot_kinase_dom"/>
</dbReference>
<dbReference type="GO" id="GO:0005524">
    <property type="term" value="F:ATP binding"/>
    <property type="evidence" value="ECO:0007669"/>
    <property type="project" value="UniProtKB-UniRule"/>
</dbReference>
<keyword evidence="26" id="KW-1185">Reference proteome</keyword>
<dbReference type="FunFam" id="2.60.120.200:FF:000086">
    <property type="entry name" value="L-type lectin-domain containing receptor kinase S.4"/>
    <property type="match status" value="1"/>
</dbReference>
<evidence type="ECO:0000256" key="8">
    <source>
        <dbReference type="ARBA" id="ARBA00022679"/>
    </source>
</evidence>
<evidence type="ECO:0000256" key="5">
    <source>
        <dbReference type="ARBA" id="ARBA00012513"/>
    </source>
</evidence>
<dbReference type="Pfam" id="PF00139">
    <property type="entry name" value="Lectin_legB"/>
    <property type="match status" value="1"/>
</dbReference>
<evidence type="ECO:0000256" key="21">
    <source>
        <dbReference type="PROSITE-ProRule" id="PRU10141"/>
    </source>
</evidence>
<gene>
    <name evidence="25" type="ORF">SHERM_11445</name>
</gene>
<evidence type="ECO:0000256" key="1">
    <source>
        <dbReference type="ARBA" id="ARBA00004236"/>
    </source>
</evidence>
<proteinExistence type="inferred from homology"/>
<keyword evidence="11" id="KW-0430">Lectin</keyword>
<evidence type="ECO:0000256" key="20">
    <source>
        <dbReference type="ARBA" id="ARBA00048679"/>
    </source>
</evidence>
<keyword evidence="7" id="KW-0723">Serine/threonine-protein kinase</keyword>
<evidence type="ECO:0000313" key="25">
    <source>
        <dbReference type="EMBL" id="CAA0809436.1"/>
    </source>
</evidence>
<comment type="catalytic activity">
    <reaction evidence="19">
        <text>L-threonyl-[protein] + ATP = O-phospho-L-threonyl-[protein] + ADP + H(+)</text>
        <dbReference type="Rhea" id="RHEA:46608"/>
        <dbReference type="Rhea" id="RHEA-COMP:11060"/>
        <dbReference type="Rhea" id="RHEA-COMP:11605"/>
        <dbReference type="ChEBI" id="CHEBI:15378"/>
        <dbReference type="ChEBI" id="CHEBI:30013"/>
        <dbReference type="ChEBI" id="CHEBI:30616"/>
        <dbReference type="ChEBI" id="CHEBI:61977"/>
        <dbReference type="ChEBI" id="CHEBI:456216"/>
        <dbReference type="EC" id="2.7.11.1"/>
    </reaction>
</comment>
<keyword evidence="13 25" id="KW-0418">Kinase</keyword>
<dbReference type="Pfam" id="PF00069">
    <property type="entry name" value="Pkinase"/>
    <property type="match status" value="1"/>
</dbReference>
<dbReference type="CDD" id="cd06899">
    <property type="entry name" value="lectin_legume_LecRK_Arcelin_ConA"/>
    <property type="match status" value="1"/>
</dbReference>
<evidence type="ECO:0000256" key="12">
    <source>
        <dbReference type="ARBA" id="ARBA00022741"/>
    </source>
</evidence>
<evidence type="ECO:0000256" key="9">
    <source>
        <dbReference type="ARBA" id="ARBA00022692"/>
    </source>
</evidence>
<dbReference type="InterPro" id="IPR050528">
    <property type="entry name" value="L-type_Lectin-RKs"/>
</dbReference>
<evidence type="ECO:0000256" key="7">
    <source>
        <dbReference type="ARBA" id="ARBA00022527"/>
    </source>
</evidence>
<dbReference type="InterPro" id="IPR001220">
    <property type="entry name" value="Legume_lectin_dom"/>
</dbReference>
<evidence type="ECO:0000256" key="2">
    <source>
        <dbReference type="ARBA" id="ARBA00004479"/>
    </source>
</evidence>
<dbReference type="InterPro" id="IPR011009">
    <property type="entry name" value="Kinase-like_dom_sf"/>
</dbReference>
<dbReference type="SUPFAM" id="SSF56112">
    <property type="entry name" value="Protein kinase-like (PK-like)"/>
    <property type="match status" value="1"/>
</dbReference>
<dbReference type="GO" id="GO:0004674">
    <property type="term" value="F:protein serine/threonine kinase activity"/>
    <property type="evidence" value="ECO:0007669"/>
    <property type="project" value="UniProtKB-KW"/>
</dbReference>
<dbReference type="GO" id="GO:0002229">
    <property type="term" value="P:defense response to oomycetes"/>
    <property type="evidence" value="ECO:0007669"/>
    <property type="project" value="UniProtKB-ARBA"/>
</dbReference>
<dbReference type="Gene3D" id="3.30.200.20">
    <property type="entry name" value="Phosphorylase Kinase, domain 1"/>
    <property type="match status" value="1"/>
</dbReference>